<evidence type="ECO:0000256" key="10">
    <source>
        <dbReference type="ARBA" id="ARBA00022853"/>
    </source>
</evidence>
<evidence type="ECO:0000256" key="3">
    <source>
        <dbReference type="ARBA" id="ARBA00022490"/>
    </source>
</evidence>
<organism evidence="16 17">
    <name type="scientific">Biomphalaria glabrata</name>
    <name type="common">Bloodfluke planorb</name>
    <name type="synonym">Freshwater snail</name>
    <dbReference type="NCBI Taxonomy" id="6526"/>
    <lineage>
        <taxon>Eukaryota</taxon>
        <taxon>Metazoa</taxon>
        <taxon>Spiralia</taxon>
        <taxon>Lophotrochozoa</taxon>
        <taxon>Mollusca</taxon>
        <taxon>Gastropoda</taxon>
        <taxon>Heterobranchia</taxon>
        <taxon>Euthyneura</taxon>
        <taxon>Panpulmonata</taxon>
        <taxon>Hygrophila</taxon>
        <taxon>Lymnaeoidea</taxon>
        <taxon>Planorbidae</taxon>
        <taxon>Biomphalaria</taxon>
    </lineage>
</organism>
<keyword evidence="9 15" id="KW-0833">Ubl conjugation pathway</keyword>
<dbReference type="GO" id="GO:0070552">
    <property type="term" value="C:BRISC complex"/>
    <property type="evidence" value="ECO:0007669"/>
    <property type="project" value="UniProtKB-UniRule"/>
</dbReference>
<keyword evidence="7 15" id="KW-0227">DNA damage</keyword>
<dbReference type="GO" id="GO:0031593">
    <property type="term" value="F:polyubiquitin modification-dependent protein binding"/>
    <property type="evidence" value="ECO:0007669"/>
    <property type="project" value="UniProtKB-UniRule"/>
</dbReference>
<keyword evidence="4 15" id="KW-0132">Cell division</keyword>
<dbReference type="GO" id="GO:0006325">
    <property type="term" value="P:chromatin organization"/>
    <property type="evidence" value="ECO:0007669"/>
    <property type="project" value="UniProtKB-UniRule"/>
</dbReference>
<dbReference type="GO" id="GO:0070531">
    <property type="term" value="C:BRCA1-A complex"/>
    <property type="evidence" value="ECO:0007669"/>
    <property type="project" value="UniProtKB-UniRule"/>
</dbReference>
<dbReference type="EnsemblMetazoa" id="BGLB024782-RA">
    <property type="protein sequence ID" value="BGLB024782-PA"/>
    <property type="gene ID" value="BGLB024782"/>
</dbReference>
<dbReference type="OrthoDB" id="538811at2759"/>
<accession>A0A2C9KY40</accession>
<keyword evidence="11 15" id="KW-0234">DNA repair</keyword>
<dbReference type="KEGG" id="bgt:106057227"/>
<evidence type="ECO:0000256" key="7">
    <source>
        <dbReference type="ARBA" id="ARBA00022763"/>
    </source>
</evidence>
<proteinExistence type="inferred from homology"/>
<dbReference type="GO" id="GO:0010212">
    <property type="term" value="P:response to ionizing radiation"/>
    <property type="evidence" value="ECO:0007669"/>
    <property type="project" value="UniProtKB-UniRule"/>
</dbReference>
<dbReference type="GO" id="GO:0005737">
    <property type="term" value="C:cytoplasm"/>
    <property type="evidence" value="ECO:0007669"/>
    <property type="project" value="UniProtKB-SubCell"/>
</dbReference>
<evidence type="ECO:0000256" key="14">
    <source>
        <dbReference type="ARBA" id="ARBA00025766"/>
    </source>
</evidence>
<keyword evidence="10 15" id="KW-0156">Chromatin regulator</keyword>
<dbReference type="AlphaFoldDB" id="A0A2C9KY40"/>
<dbReference type="InterPro" id="IPR010358">
    <property type="entry name" value="BRE"/>
</dbReference>
<evidence type="ECO:0000256" key="8">
    <source>
        <dbReference type="ARBA" id="ARBA00022776"/>
    </source>
</evidence>
<keyword evidence="6" id="KW-0677">Repeat</keyword>
<dbReference type="VEuPathDB" id="VectorBase:BGLAX_034847"/>
<evidence type="ECO:0000256" key="1">
    <source>
        <dbReference type="ARBA" id="ARBA00004123"/>
    </source>
</evidence>
<dbReference type="PANTHER" id="PTHR15189">
    <property type="entry name" value="BRISC AND BRCA1-A COMPLEX MEMBER 2"/>
    <property type="match status" value="1"/>
</dbReference>
<dbReference type="STRING" id="6526.A0A2C9KY40"/>
<dbReference type="PANTHER" id="PTHR15189:SF7">
    <property type="entry name" value="BRISC AND BRCA1-A COMPLEX MEMBER 2"/>
    <property type="match status" value="1"/>
</dbReference>
<dbReference type="GO" id="GO:0051301">
    <property type="term" value="P:cell division"/>
    <property type="evidence" value="ECO:0007669"/>
    <property type="project" value="UniProtKB-UniRule"/>
</dbReference>
<evidence type="ECO:0000256" key="9">
    <source>
        <dbReference type="ARBA" id="ARBA00022786"/>
    </source>
</evidence>
<dbReference type="CDD" id="cd23664">
    <property type="entry name" value="BRE"/>
    <property type="match status" value="1"/>
</dbReference>
<evidence type="ECO:0000313" key="17">
    <source>
        <dbReference type="Proteomes" id="UP000076420"/>
    </source>
</evidence>
<dbReference type="GO" id="GO:0006915">
    <property type="term" value="P:apoptotic process"/>
    <property type="evidence" value="ECO:0007669"/>
    <property type="project" value="UniProtKB-UniRule"/>
</dbReference>
<evidence type="ECO:0000256" key="15">
    <source>
        <dbReference type="RuleBase" id="RU368019"/>
    </source>
</evidence>
<comment type="similarity">
    <text evidence="14 15">Belongs to the BABAM2 family.</text>
</comment>
<evidence type="ECO:0000256" key="13">
    <source>
        <dbReference type="ARBA" id="ARBA00023306"/>
    </source>
</evidence>
<evidence type="ECO:0000256" key="6">
    <source>
        <dbReference type="ARBA" id="ARBA00022737"/>
    </source>
</evidence>
<comment type="function">
    <text evidence="15">May play a role in homeostasis or cellular differentiation in cells of neural, epithelial and germline origins. May also act as a death receptor-associated anti-apoptotic protein, which inhibits the mitochondrial apoptotic pathway.</text>
</comment>
<keyword evidence="8 15" id="KW-0498">Mitosis</keyword>
<keyword evidence="13 15" id="KW-0131">Cell cycle</keyword>
<sequence length="376" mass="43601">MDLESKLILSFNPCFRHFIQYLLDKSSDLSFMNDPLKIVDACSGSQSLTMTESADRLKLKIPYAQQVLTWEVIFDVNNWKEPPDFIFDDADDFYPPLDKINSFILWDWKNQESLAAVVAELLELYKEHHLERAGTNINLQRHFRSLLAESPRDLQVIVNKNEKGLSTVNVLVKLEVTFESLPPYLQQGKPGPHSAVLHAYLSNPDASYIKTQLFLSPAVENAFGGPTSLHIPAFQQGVLLGEYLVLIKQLLVNQILLVTKYYEKRKDFILAFVNHFGKSVLEYDVEAFNKIVLLFEWNDFFFTFTVELPFHFPDDRPTFFFKSIYHNQNKKPYTEKHTHFPYSPRWSGNEMAKRTSDFILSHIKAFQMASVNNSDR</sequence>
<keyword evidence="12 15" id="KW-0539">Nucleus</keyword>
<evidence type="ECO:0000313" key="16">
    <source>
        <dbReference type="EnsemblMetazoa" id="BGLB024782-PA"/>
    </source>
</evidence>
<dbReference type="GO" id="GO:0045739">
    <property type="term" value="P:positive regulation of DNA repair"/>
    <property type="evidence" value="ECO:0007669"/>
    <property type="project" value="UniProtKB-UniRule"/>
</dbReference>
<keyword evidence="3 15" id="KW-0963">Cytoplasm</keyword>
<comment type="subunit">
    <text evidence="15">Component of the ARISC complex. Component of the BRCA1-A complex. Component of the BRISC complex. Binds polyubiquitin.</text>
</comment>
<dbReference type="GO" id="GO:0007095">
    <property type="term" value="P:mitotic G2 DNA damage checkpoint signaling"/>
    <property type="evidence" value="ECO:0007669"/>
    <property type="project" value="UniProtKB-UniRule"/>
</dbReference>
<dbReference type="Pfam" id="PF06113">
    <property type="entry name" value="BRE"/>
    <property type="match status" value="1"/>
</dbReference>
<comment type="subcellular location">
    <subcellularLocation>
        <location evidence="15">Cytoplasm</location>
    </subcellularLocation>
    <subcellularLocation>
        <location evidence="1 15">Nucleus</location>
    </subcellularLocation>
    <text evidence="15">Localizes at sites of DNA damage at double-strand breaks (DSBs).</text>
</comment>
<dbReference type="GO" id="GO:0006302">
    <property type="term" value="P:double-strand break repair"/>
    <property type="evidence" value="ECO:0007669"/>
    <property type="project" value="UniProtKB-UniRule"/>
</dbReference>
<reference evidence="16" key="1">
    <citation type="submission" date="2020-05" db="UniProtKB">
        <authorList>
            <consortium name="EnsemblMetazoa"/>
        </authorList>
    </citation>
    <scope>IDENTIFICATION</scope>
    <source>
        <strain evidence="16">BB02</strain>
    </source>
</reference>
<evidence type="ECO:0000256" key="2">
    <source>
        <dbReference type="ARBA" id="ARBA00019438"/>
    </source>
</evidence>
<gene>
    <name evidence="16" type="primary">106057227</name>
</gene>
<dbReference type="Proteomes" id="UP000076420">
    <property type="component" value="Unassembled WGS sequence"/>
</dbReference>
<evidence type="ECO:0000256" key="11">
    <source>
        <dbReference type="ARBA" id="ARBA00023204"/>
    </source>
</evidence>
<dbReference type="VEuPathDB" id="VectorBase:BGLB024782"/>
<evidence type="ECO:0000256" key="12">
    <source>
        <dbReference type="ARBA" id="ARBA00023242"/>
    </source>
</evidence>
<protein>
    <recommendedName>
        <fullName evidence="2 15">BRISC and BRCA1-A complex member 2</fullName>
    </recommendedName>
</protein>
<evidence type="ECO:0000256" key="5">
    <source>
        <dbReference type="ARBA" id="ARBA00022703"/>
    </source>
</evidence>
<evidence type="ECO:0000256" key="4">
    <source>
        <dbReference type="ARBA" id="ARBA00022618"/>
    </source>
</evidence>
<comment type="domain">
    <text evidence="15">Contains 2 ubiquitin-conjugating enzyme family-like (UEV-like) regions. These regions lack the critical Cys residues required for ubiquitination but retain the ability to bind ubiquitin.</text>
</comment>
<name>A0A2C9KY40_BIOGL</name>
<keyword evidence="5 15" id="KW-0053">Apoptosis</keyword>